<gene>
    <name evidence="2" type="ORF">BIV24_09070</name>
</gene>
<dbReference type="GO" id="GO:0005524">
    <property type="term" value="F:ATP binding"/>
    <property type="evidence" value="ECO:0007669"/>
    <property type="project" value="InterPro"/>
</dbReference>
<protein>
    <submittedName>
        <fullName evidence="2">ATPase</fullName>
    </submittedName>
</protein>
<proteinExistence type="predicted"/>
<organism evidence="2 3">
    <name type="scientific">Streptomyces colonosanans</name>
    <dbReference type="NCBI Taxonomy" id="1428652"/>
    <lineage>
        <taxon>Bacteria</taxon>
        <taxon>Bacillati</taxon>
        <taxon>Actinomycetota</taxon>
        <taxon>Actinomycetes</taxon>
        <taxon>Kitasatosporales</taxon>
        <taxon>Streptomycetaceae</taxon>
        <taxon>Streptomyces</taxon>
    </lineage>
</organism>
<accession>A0A1S2PP99</accession>
<reference evidence="2 3" key="1">
    <citation type="submission" date="2016-10" db="EMBL/GenBank/DDBJ databases">
        <title>Genome sequence of Streptomyces sp. MUSC 93.</title>
        <authorList>
            <person name="Lee L.-H."/>
            <person name="Ser H.-L."/>
            <person name="Law J.W.-F."/>
        </authorList>
    </citation>
    <scope>NUCLEOTIDE SEQUENCE [LARGE SCALE GENOMIC DNA]</scope>
    <source>
        <strain evidence="2 3">MUSC 93</strain>
    </source>
</reference>
<evidence type="ECO:0000259" key="1">
    <source>
        <dbReference type="Pfam" id="PF22740"/>
    </source>
</evidence>
<dbReference type="STRING" id="1428652.BIV24_09070"/>
<sequence>MDIRITSFGHLHGPRPADAHIVLDLRAHFRDPHWDSSLRTLNARDRKVIRAVRRTPGIRQLLAATVAQVQAYASGPGAAEHPLHIAVGCAGGRHRAGVTAYLLARRLRRRGHQVDLHHRDLHRPVVDRAAA</sequence>
<dbReference type="EMBL" id="MLYP01000023">
    <property type="protein sequence ID" value="OIJ95422.1"/>
    <property type="molecule type" value="Genomic_DNA"/>
</dbReference>
<evidence type="ECO:0000313" key="3">
    <source>
        <dbReference type="Proteomes" id="UP000179935"/>
    </source>
</evidence>
<dbReference type="InterPro" id="IPR053931">
    <property type="entry name" value="RapZ_C"/>
</dbReference>
<dbReference type="AlphaFoldDB" id="A0A1S2PP99"/>
<dbReference type="OrthoDB" id="3217588at2"/>
<dbReference type="PANTHER" id="PTHR30448">
    <property type="entry name" value="RNASE ADAPTER PROTEIN RAPZ"/>
    <property type="match status" value="1"/>
</dbReference>
<dbReference type="InterPro" id="IPR005337">
    <property type="entry name" value="RapZ-like"/>
</dbReference>
<dbReference type="Pfam" id="PF22740">
    <property type="entry name" value="PapZ_C"/>
    <property type="match status" value="1"/>
</dbReference>
<dbReference type="RefSeq" id="WP_071365690.1">
    <property type="nucleotide sequence ID" value="NZ_MLYP01000023.1"/>
</dbReference>
<dbReference type="PANTHER" id="PTHR30448:SF0">
    <property type="entry name" value="RNASE ADAPTER PROTEIN RAPZ"/>
    <property type="match status" value="1"/>
</dbReference>
<comment type="caution">
    <text evidence="2">The sequence shown here is derived from an EMBL/GenBank/DDBJ whole genome shotgun (WGS) entry which is preliminary data.</text>
</comment>
<name>A0A1S2PP99_9ACTN</name>
<dbReference type="Proteomes" id="UP000179935">
    <property type="component" value="Unassembled WGS sequence"/>
</dbReference>
<keyword evidence="3" id="KW-1185">Reference proteome</keyword>
<feature type="domain" description="RapZ C-terminal" evidence="1">
    <location>
        <begin position="1"/>
        <end position="122"/>
    </location>
</feature>
<evidence type="ECO:0000313" key="2">
    <source>
        <dbReference type="EMBL" id="OIJ95422.1"/>
    </source>
</evidence>